<feature type="compositionally biased region" description="Basic and acidic residues" evidence="1">
    <location>
        <begin position="121"/>
        <end position="133"/>
    </location>
</feature>
<feature type="region of interest" description="Disordered" evidence="1">
    <location>
        <begin position="119"/>
        <end position="150"/>
    </location>
</feature>
<dbReference type="Proteomes" id="UP000327493">
    <property type="component" value="Chromosome 7"/>
</dbReference>
<evidence type="ECO:0000256" key="1">
    <source>
        <dbReference type="SAM" id="MobiDB-lite"/>
    </source>
</evidence>
<dbReference type="EMBL" id="VOFY01000007">
    <property type="protein sequence ID" value="KAA8590836.1"/>
    <property type="molecule type" value="Genomic_DNA"/>
</dbReference>
<protein>
    <submittedName>
        <fullName evidence="2">Uncharacterized protein</fullName>
    </submittedName>
</protein>
<organism evidence="2 3">
    <name type="scientific">Etheostoma spectabile</name>
    <name type="common">orangethroat darter</name>
    <dbReference type="NCBI Taxonomy" id="54343"/>
    <lineage>
        <taxon>Eukaryota</taxon>
        <taxon>Metazoa</taxon>
        <taxon>Chordata</taxon>
        <taxon>Craniata</taxon>
        <taxon>Vertebrata</taxon>
        <taxon>Euteleostomi</taxon>
        <taxon>Actinopterygii</taxon>
        <taxon>Neopterygii</taxon>
        <taxon>Teleostei</taxon>
        <taxon>Neoteleostei</taxon>
        <taxon>Acanthomorphata</taxon>
        <taxon>Eupercaria</taxon>
        <taxon>Perciformes</taxon>
        <taxon>Percoidei</taxon>
        <taxon>Percidae</taxon>
        <taxon>Etheostomatinae</taxon>
        <taxon>Etheostoma</taxon>
    </lineage>
</organism>
<comment type="caution">
    <text evidence="2">The sequence shown here is derived from an EMBL/GenBank/DDBJ whole genome shotgun (WGS) entry which is preliminary data.</text>
</comment>
<feature type="region of interest" description="Disordered" evidence="1">
    <location>
        <begin position="172"/>
        <end position="211"/>
    </location>
</feature>
<keyword evidence="3" id="KW-1185">Reference proteome</keyword>
<name>A0A5J5DCY0_9PERO</name>
<evidence type="ECO:0000313" key="2">
    <source>
        <dbReference type="EMBL" id="KAA8590836.1"/>
    </source>
</evidence>
<feature type="compositionally biased region" description="Basic and acidic residues" evidence="1">
    <location>
        <begin position="202"/>
        <end position="211"/>
    </location>
</feature>
<sequence>MEATACSPPPSPPSPTPSLILRHWHIHAGGPERSVEITVPIFSKTQLGQDKPSRQITKIKLEFSYEELTKHKMATVCLRITEWRKLFHNSAIERTKPGTEQDLPWFTLPPVWQPGCLGHPCDPETQRESKGESRYPTPHPQHCGAVRPGEASNPPQLLLLLHTKLILSGAFDKHPPAGETSRLTAAVQRRGKLASSQLHGSPEPEKGEPRR</sequence>
<gene>
    <name evidence="2" type="ORF">FQN60_001779</name>
</gene>
<accession>A0A5J5DCY0</accession>
<reference evidence="2 3" key="1">
    <citation type="submission" date="2019-08" db="EMBL/GenBank/DDBJ databases">
        <title>A chromosome-level genome assembly, high-density linkage maps, and genome scans reveal the genomic architecture of hybrid incompatibilities underlying speciation via character displacement in darters (Percidae: Etheostominae).</title>
        <authorList>
            <person name="Moran R.L."/>
            <person name="Catchen J.M."/>
            <person name="Fuller R.C."/>
        </authorList>
    </citation>
    <scope>NUCLEOTIDE SEQUENCE [LARGE SCALE GENOMIC DNA]</scope>
    <source>
        <strain evidence="2">EspeVRDwgs_2016</strain>
        <tissue evidence="2">Muscle</tissue>
    </source>
</reference>
<dbReference type="AlphaFoldDB" id="A0A5J5DCY0"/>
<evidence type="ECO:0000313" key="3">
    <source>
        <dbReference type="Proteomes" id="UP000327493"/>
    </source>
</evidence>
<proteinExistence type="predicted"/>